<keyword evidence="10" id="KW-0175">Coiled coil</keyword>
<keyword evidence="3" id="KW-0677">Repeat</keyword>
<keyword evidence="7 12" id="KW-0472">Membrane</keyword>
<feature type="domain" description="Cadherin" evidence="14">
    <location>
        <begin position="231"/>
        <end position="339"/>
    </location>
</feature>
<sequence>MLLNIVTFLATLNSAAELQYTINDGTTRGSYIGNLPQDAQLGSPLNVAQRVFKIIEGEEYLDIDASSGDLYTKKEIDRESICGIKEDCSLEIEVLSTPQEFFNVFNIKLLILDLNDNSPKFPESQFFLTLPESAEIGTILRLSPASDADTFPYQVKKYFLESEQKPKYFEIKEEKGSSIRIPQIQLTRELDVNKRSRHVLKIIAEDGGGRRGEAEVIIEIEDINDHSPKFESTEIEVSISENAEVGTIITTLHATDADKGINGEIVYSFQENINSQSTMDKFSLNSSTGELKIAKPLDFESAAVYNLHIKADDKGVGSSPAYTTVVVNLIDENDNSPEIRISWLSNAPGSMPEDAKIGDFVALINVQDKDNDDVHLEVQNSSDFELESNSKNRYLLKTKSFLDRERIDEYNLKLIARDSGFPARETVKNVKILITDINDNAPFFRHGQYNLQIDENNSPGVTVAQILAEDLDEGPNAEISYSINDPLGIFDIDSESGNIIVLESINAERFNESDSDFLSFEIIASDHGRPSLSGSTQVKIFINDVNEFAPMFSSRNSNFSIAKNAKIATSIGYVEAIDADKSSKMIFTISPARADLPFSINDRTGEISLSKSLWNLSDVPVYYQFQVVVSDSEGLIKDGDVAEVVVYVSESFRSLENIDDASKAAVVLVGIFAGAVMILITITIFICVRFYKTRNEKRGPTIPPSNSKDELFISLPTCKHHPDSQPYPELHTNRSDNSYNSKESYSRDSGVPDSIIIENENQNSNSRAVHIAQTLSLERKNNSFPKCCDAGKKNQSADKPRHFSLVLDHYEEAKTDVEKFTEEIKIATANLQRATEVRDSMKDSLTSALAEISDDLGITGIQH</sequence>
<dbReference type="Gene3D" id="2.60.40.60">
    <property type="entry name" value="Cadherins"/>
    <property type="match status" value="6"/>
</dbReference>
<protein>
    <submittedName>
        <fullName evidence="15">Oidioi.mRNA.OKI2018_I69.chr2.g4502.t1.cds</fullName>
    </submittedName>
</protein>
<evidence type="ECO:0000256" key="5">
    <source>
        <dbReference type="ARBA" id="ARBA00022889"/>
    </source>
</evidence>
<evidence type="ECO:0000256" key="4">
    <source>
        <dbReference type="ARBA" id="ARBA00022837"/>
    </source>
</evidence>
<name>A0ABN7T6M4_OIKDI</name>
<evidence type="ECO:0000256" key="6">
    <source>
        <dbReference type="ARBA" id="ARBA00022989"/>
    </source>
</evidence>
<evidence type="ECO:0000256" key="3">
    <source>
        <dbReference type="ARBA" id="ARBA00022737"/>
    </source>
</evidence>
<evidence type="ECO:0000256" key="10">
    <source>
        <dbReference type="SAM" id="Coils"/>
    </source>
</evidence>
<evidence type="ECO:0000256" key="8">
    <source>
        <dbReference type="ARBA" id="ARBA00023180"/>
    </source>
</evidence>
<keyword evidence="16" id="KW-1185">Reference proteome</keyword>
<dbReference type="SMART" id="SM00112">
    <property type="entry name" value="CA"/>
    <property type="match status" value="6"/>
</dbReference>
<evidence type="ECO:0000256" key="1">
    <source>
        <dbReference type="ARBA" id="ARBA00004167"/>
    </source>
</evidence>
<evidence type="ECO:0000256" key="7">
    <source>
        <dbReference type="ARBA" id="ARBA00023136"/>
    </source>
</evidence>
<evidence type="ECO:0000259" key="14">
    <source>
        <dbReference type="PROSITE" id="PS50268"/>
    </source>
</evidence>
<keyword evidence="13" id="KW-0732">Signal</keyword>
<dbReference type="CDD" id="cd11304">
    <property type="entry name" value="Cadherin_repeat"/>
    <property type="match status" value="4"/>
</dbReference>
<feature type="transmembrane region" description="Helical" evidence="12">
    <location>
        <begin position="664"/>
        <end position="688"/>
    </location>
</feature>
<feature type="chain" id="PRO_5045082593" evidence="13">
    <location>
        <begin position="16"/>
        <end position="863"/>
    </location>
</feature>
<evidence type="ECO:0000256" key="13">
    <source>
        <dbReference type="SAM" id="SignalP"/>
    </source>
</evidence>
<dbReference type="InterPro" id="IPR013164">
    <property type="entry name" value="Cadherin_N"/>
</dbReference>
<dbReference type="InterPro" id="IPR050174">
    <property type="entry name" value="Protocadherin/Cadherin-CA"/>
</dbReference>
<gene>
    <name evidence="15" type="ORF">OKIOD_LOCUS13267</name>
</gene>
<dbReference type="PANTHER" id="PTHR24028">
    <property type="entry name" value="CADHERIN-87A"/>
    <property type="match status" value="1"/>
</dbReference>
<dbReference type="PANTHER" id="PTHR24028:SF146">
    <property type="entry name" value="CADHERIN 96CB, ISOFORM D-RELATED"/>
    <property type="match status" value="1"/>
</dbReference>
<dbReference type="SUPFAM" id="SSF49313">
    <property type="entry name" value="Cadherin-like"/>
    <property type="match status" value="6"/>
</dbReference>
<feature type="domain" description="Cadherin" evidence="14">
    <location>
        <begin position="122"/>
        <end position="230"/>
    </location>
</feature>
<dbReference type="Proteomes" id="UP001158576">
    <property type="component" value="Chromosome 2"/>
</dbReference>
<evidence type="ECO:0000256" key="2">
    <source>
        <dbReference type="ARBA" id="ARBA00022692"/>
    </source>
</evidence>
<dbReference type="InterPro" id="IPR002126">
    <property type="entry name" value="Cadherin-like_dom"/>
</dbReference>
<dbReference type="Pfam" id="PF08266">
    <property type="entry name" value="Cadherin_2"/>
    <property type="match status" value="1"/>
</dbReference>
<keyword evidence="2 12" id="KW-0812">Transmembrane</keyword>
<evidence type="ECO:0000313" key="15">
    <source>
        <dbReference type="EMBL" id="CAG5110053.1"/>
    </source>
</evidence>
<keyword evidence="6 12" id="KW-1133">Transmembrane helix</keyword>
<feature type="coiled-coil region" evidence="10">
    <location>
        <begin position="810"/>
        <end position="837"/>
    </location>
</feature>
<organism evidence="15 16">
    <name type="scientific">Oikopleura dioica</name>
    <name type="common">Tunicate</name>
    <dbReference type="NCBI Taxonomy" id="34765"/>
    <lineage>
        <taxon>Eukaryota</taxon>
        <taxon>Metazoa</taxon>
        <taxon>Chordata</taxon>
        <taxon>Tunicata</taxon>
        <taxon>Appendicularia</taxon>
        <taxon>Copelata</taxon>
        <taxon>Oikopleuridae</taxon>
        <taxon>Oikopleura</taxon>
    </lineage>
</organism>
<feature type="domain" description="Cadherin" evidence="14">
    <location>
        <begin position="52"/>
        <end position="121"/>
    </location>
</feature>
<dbReference type="PRINTS" id="PR00205">
    <property type="entry name" value="CADHERIN"/>
</dbReference>
<keyword evidence="5" id="KW-0130">Cell adhesion</keyword>
<feature type="domain" description="Cadherin" evidence="14">
    <location>
        <begin position="445"/>
        <end position="552"/>
    </location>
</feature>
<keyword evidence="4 9" id="KW-0106">Calcium</keyword>
<comment type="subcellular location">
    <subcellularLocation>
        <location evidence="1">Membrane</location>
        <topology evidence="1">Single-pass membrane protein</topology>
    </subcellularLocation>
</comment>
<feature type="domain" description="Cadherin" evidence="14">
    <location>
        <begin position="350"/>
        <end position="444"/>
    </location>
</feature>
<feature type="region of interest" description="Disordered" evidence="11">
    <location>
        <begin position="722"/>
        <end position="751"/>
    </location>
</feature>
<evidence type="ECO:0000256" key="12">
    <source>
        <dbReference type="SAM" id="Phobius"/>
    </source>
</evidence>
<feature type="signal peptide" evidence="13">
    <location>
        <begin position="1"/>
        <end position="15"/>
    </location>
</feature>
<keyword evidence="8" id="KW-0325">Glycoprotein</keyword>
<dbReference type="PROSITE" id="PS00232">
    <property type="entry name" value="CADHERIN_1"/>
    <property type="match status" value="3"/>
</dbReference>
<evidence type="ECO:0000313" key="16">
    <source>
        <dbReference type="Proteomes" id="UP001158576"/>
    </source>
</evidence>
<dbReference type="PROSITE" id="PS50268">
    <property type="entry name" value="CADHERIN_2"/>
    <property type="match status" value="6"/>
</dbReference>
<accession>A0ABN7T6M4</accession>
<evidence type="ECO:0000256" key="11">
    <source>
        <dbReference type="SAM" id="MobiDB-lite"/>
    </source>
</evidence>
<feature type="domain" description="Cadherin" evidence="14">
    <location>
        <begin position="553"/>
        <end position="658"/>
    </location>
</feature>
<reference evidence="15 16" key="1">
    <citation type="submission" date="2021-04" db="EMBL/GenBank/DDBJ databases">
        <authorList>
            <person name="Bliznina A."/>
        </authorList>
    </citation>
    <scope>NUCLEOTIDE SEQUENCE [LARGE SCALE GENOMIC DNA]</scope>
</reference>
<dbReference type="Pfam" id="PF00028">
    <property type="entry name" value="Cadherin"/>
    <property type="match status" value="4"/>
</dbReference>
<dbReference type="EMBL" id="OU015567">
    <property type="protein sequence ID" value="CAG5110053.1"/>
    <property type="molecule type" value="Genomic_DNA"/>
</dbReference>
<dbReference type="InterPro" id="IPR020894">
    <property type="entry name" value="Cadherin_CS"/>
</dbReference>
<evidence type="ECO:0000256" key="9">
    <source>
        <dbReference type="PROSITE-ProRule" id="PRU00043"/>
    </source>
</evidence>
<dbReference type="InterPro" id="IPR015919">
    <property type="entry name" value="Cadherin-like_sf"/>
</dbReference>
<proteinExistence type="predicted"/>